<evidence type="ECO:0000256" key="8">
    <source>
        <dbReference type="RuleBase" id="RU363079"/>
    </source>
</evidence>
<dbReference type="Proteomes" id="UP001217089">
    <property type="component" value="Unassembled WGS sequence"/>
</dbReference>
<evidence type="ECO:0000256" key="2">
    <source>
        <dbReference type="ARBA" id="ARBA00005227"/>
    </source>
</evidence>
<evidence type="ECO:0000256" key="5">
    <source>
        <dbReference type="ARBA" id="ARBA00022989"/>
    </source>
</evidence>
<name>A0ABQ9FYE7_TEGGR</name>
<evidence type="ECO:0000256" key="1">
    <source>
        <dbReference type="ARBA" id="ARBA00004542"/>
    </source>
</evidence>
<keyword evidence="4" id="KW-0732">Signal</keyword>
<dbReference type="EMBL" id="JARBDR010000018">
    <property type="protein sequence ID" value="KAJ8321887.1"/>
    <property type="molecule type" value="Genomic_DNA"/>
</dbReference>
<keyword evidence="10" id="KW-1185">Reference proteome</keyword>
<keyword evidence="3" id="KW-0812">Transmembrane</keyword>
<accession>A0ABQ9FYE7</accession>
<keyword evidence="5" id="KW-1133">Transmembrane helix</keyword>
<evidence type="ECO:0000256" key="4">
    <source>
        <dbReference type="ARBA" id="ARBA00022729"/>
    </source>
</evidence>
<protein>
    <recommendedName>
        <fullName evidence="8">Transmembrane 9 superfamily member</fullName>
    </recommendedName>
</protein>
<proteinExistence type="inferred from homology"/>
<dbReference type="Pfam" id="PF02990">
    <property type="entry name" value="EMP70"/>
    <property type="match status" value="1"/>
</dbReference>
<evidence type="ECO:0000313" key="10">
    <source>
        <dbReference type="Proteomes" id="UP001217089"/>
    </source>
</evidence>
<gene>
    <name evidence="9" type="ORF">KUTeg_000358</name>
</gene>
<organism evidence="9 10">
    <name type="scientific">Tegillarca granosa</name>
    <name type="common">Malaysian cockle</name>
    <name type="synonym">Anadara granosa</name>
    <dbReference type="NCBI Taxonomy" id="220873"/>
    <lineage>
        <taxon>Eukaryota</taxon>
        <taxon>Metazoa</taxon>
        <taxon>Spiralia</taxon>
        <taxon>Lophotrochozoa</taxon>
        <taxon>Mollusca</taxon>
        <taxon>Bivalvia</taxon>
        <taxon>Autobranchia</taxon>
        <taxon>Pteriomorphia</taxon>
        <taxon>Arcoida</taxon>
        <taxon>Arcoidea</taxon>
        <taxon>Arcidae</taxon>
        <taxon>Tegillarca</taxon>
    </lineage>
</organism>
<evidence type="ECO:0000256" key="7">
    <source>
        <dbReference type="ARBA" id="ARBA00037688"/>
    </source>
</evidence>
<evidence type="ECO:0000256" key="3">
    <source>
        <dbReference type="ARBA" id="ARBA00022692"/>
    </source>
</evidence>
<comment type="function">
    <text evidence="7">Plays an essential role in autophagy.</text>
</comment>
<dbReference type="InterPro" id="IPR004240">
    <property type="entry name" value="EMP70"/>
</dbReference>
<comment type="caution">
    <text evidence="9">The sequence shown here is derived from an EMBL/GenBank/DDBJ whole genome shotgun (WGS) entry which is preliminary data.</text>
</comment>
<comment type="similarity">
    <text evidence="2 8">Belongs to the nonaspanin (TM9SF) (TC 9.A.2) family.</text>
</comment>
<evidence type="ECO:0000256" key="6">
    <source>
        <dbReference type="ARBA" id="ARBA00023136"/>
    </source>
</evidence>
<reference evidence="9 10" key="1">
    <citation type="submission" date="2022-12" db="EMBL/GenBank/DDBJ databases">
        <title>Chromosome-level genome of Tegillarca granosa.</title>
        <authorList>
            <person name="Kim J."/>
        </authorList>
    </citation>
    <scope>NUCLEOTIDE SEQUENCE [LARGE SCALE GENOMIC DNA]</scope>
    <source>
        <strain evidence="9">Teg-2019</strain>
        <tissue evidence="9">Adductor muscle</tissue>
    </source>
</reference>
<sequence length="70" mass="8215">MFAGSLAVVPVYVNKVGPYFNPHETYHYYQLPVCRPEKIEHKSLTLGEVLDGDRMALSLYDINFKRKYKY</sequence>
<dbReference type="PANTHER" id="PTHR10766:SF177">
    <property type="entry name" value="TRANSMEMBRANE 9 SUPERFAMILY MEMBER 1"/>
    <property type="match status" value="1"/>
</dbReference>
<comment type="subcellular location">
    <subcellularLocation>
        <location evidence="1">Cytoplasmic vesicle</location>
        <location evidence="1">Autophagosome membrane</location>
        <topology evidence="1">Multi-pass membrane protein</topology>
    </subcellularLocation>
</comment>
<evidence type="ECO:0000313" key="9">
    <source>
        <dbReference type="EMBL" id="KAJ8321887.1"/>
    </source>
</evidence>
<dbReference type="PANTHER" id="PTHR10766">
    <property type="entry name" value="TRANSMEMBRANE 9 SUPERFAMILY PROTEIN"/>
    <property type="match status" value="1"/>
</dbReference>
<keyword evidence="6" id="KW-0472">Membrane</keyword>